<dbReference type="Gene3D" id="2.170.150.20">
    <property type="entry name" value="Peptide methionine sulfoxide reductase"/>
    <property type="match status" value="1"/>
</dbReference>
<dbReference type="EMBL" id="FO082264">
    <property type="protein sequence ID" value="CCO19846.1"/>
    <property type="molecule type" value="Genomic_DNA"/>
</dbReference>
<evidence type="ECO:0000256" key="1">
    <source>
        <dbReference type="SAM" id="MobiDB-lite"/>
    </source>
</evidence>
<dbReference type="GeneID" id="19011637"/>
<accession>K8EP69</accession>
<evidence type="ECO:0000313" key="4">
    <source>
        <dbReference type="Proteomes" id="UP000198341"/>
    </source>
</evidence>
<keyword evidence="4" id="KW-1185">Reference proteome</keyword>
<dbReference type="InterPro" id="IPR034750">
    <property type="entry name" value="CULT"/>
</dbReference>
<evidence type="ECO:0000259" key="2">
    <source>
        <dbReference type="PROSITE" id="PS51788"/>
    </source>
</evidence>
<dbReference type="PROSITE" id="PS51788">
    <property type="entry name" value="CULT"/>
    <property type="match status" value="1"/>
</dbReference>
<feature type="domain" description="CULT" evidence="2">
    <location>
        <begin position="397"/>
        <end position="543"/>
    </location>
</feature>
<proteinExistence type="predicted"/>
<reference evidence="3 4" key="1">
    <citation type="submission" date="2011-10" db="EMBL/GenBank/DDBJ databases">
        <authorList>
            <person name="Genoscope - CEA"/>
        </authorList>
    </citation>
    <scope>NUCLEOTIDE SEQUENCE [LARGE SCALE GENOMIC DNA]</scope>
    <source>
        <strain evidence="3 4">RCC 1105</strain>
    </source>
</reference>
<organism evidence="3 4">
    <name type="scientific">Bathycoccus prasinos</name>
    <dbReference type="NCBI Taxonomy" id="41875"/>
    <lineage>
        <taxon>Eukaryota</taxon>
        <taxon>Viridiplantae</taxon>
        <taxon>Chlorophyta</taxon>
        <taxon>Mamiellophyceae</taxon>
        <taxon>Mamiellales</taxon>
        <taxon>Bathycoccaceae</taxon>
        <taxon>Bathycoccus</taxon>
    </lineage>
</organism>
<feature type="region of interest" description="Disordered" evidence="1">
    <location>
        <begin position="578"/>
        <end position="600"/>
    </location>
</feature>
<evidence type="ECO:0000313" key="3">
    <source>
        <dbReference type="EMBL" id="CCO19846.1"/>
    </source>
</evidence>
<name>K8EP69_9CHLO</name>
<gene>
    <name evidence="3" type="ordered locus">Bathy15g02000</name>
</gene>
<sequence>MKTTNEEKRGELLFSNVPDFPIVFFRDVVVMPGSFVSRMPVTLPFLEACEKFREGRRDIERSVERNSSTSSFFEKGIMKKTSKNDEQKQRRRRVFVGVIQCETIPIDGEENDDASEKEYVGTVCEIVFVDEKERKELISKEGSFWFVNEGRYGTHENQFSLDASRCTYACLIGTGIKCALKKISRLPPKPLYDELYGQFYVPNDDMTDEEARTVRLNLHRIFEVQRQKIRAAREGTVVDLFQDGNAETKQSARYLKKLDPSRAILKTAKVSCESLLKEATKCAAMVNRCGGDRLAKSMNDGTFPYICVANSPAPVPFCRFDLLNGLFEITEDVRDIIGSKYEQRISKSLLESTSAVEACFAAGKNLFRDGETAEAEEGIAEPIGTTGRVLKHAKEEVSYLQCRECHSPFGNASKAIKAINPPVHEETIDPILVYGPGASKIFFNPHLHECEILTASASHLYSFTRPNISPAFYDVGWTGSAEEVNPFRCFFDRYGWSSESCYCCRNFIGWKFERLSEREEDEEENELPRIFFGFLKNQVQTSKIQSREEEEKCKSTESETDRDWNYWRMHETFREEHPMRLVPRQEAVSSDDDDDGNDDVDYAALAEERARMEELGMRMGMEDEEGEEEETM</sequence>
<dbReference type="Proteomes" id="UP000198341">
    <property type="component" value="Chromosome 15"/>
</dbReference>
<protein>
    <recommendedName>
        <fullName evidence="2">CULT domain-containing protein</fullName>
    </recommendedName>
</protein>
<dbReference type="AlphaFoldDB" id="K8EP69"/>
<dbReference type="KEGG" id="bpg:Bathy15g02000"/>
<feature type="compositionally biased region" description="Acidic residues" evidence="1">
    <location>
        <begin position="589"/>
        <end position="600"/>
    </location>
</feature>
<dbReference type="RefSeq" id="XP_007508760.1">
    <property type="nucleotide sequence ID" value="XM_007508698.1"/>
</dbReference>